<proteinExistence type="predicted"/>
<evidence type="ECO:0000313" key="2">
    <source>
        <dbReference type="EMBL" id="KAK9513787.1"/>
    </source>
</evidence>
<feature type="region of interest" description="Disordered" evidence="1">
    <location>
        <begin position="50"/>
        <end position="83"/>
    </location>
</feature>
<dbReference type="AlphaFoldDB" id="A0AAW1DUE3"/>
<comment type="caution">
    <text evidence="2">The sequence shown here is derived from an EMBL/GenBank/DDBJ whole genome shotgun (WGS) entry which is preliminary data.</text>
</comment>
<sequence length="83" mass="8921">MVPLTAGGAQFKAPLYNLICRREAASLRGSSCDWVAISLRCHGLDEAREDRRGTRTRDWRGAGVTSIQPGVGGLGRETGGSYK</sequence>
<dbReference type="EMBL" id="JBCEZU010000597">
    <property type="protein sequence ID" value="KAK9513787.1"/>
    <property type="molecule type" value="Genomic_DNA"/>
</dbReference>
<accession>A0AAW1DUE3</accession>
<feature type="compositionally biased region" description="Gly residues" evidence="1">
    <location>
        <begin position="70"/>
        <end position="83"/>
    </location>
</feature>
<reference evidence="2 3" key="1">
    <citation type="journal article" date="2024" name="Genome Biol. Evol.">
        <title>Chromosome-level genome assembly of the viviparous eelpout Zoarces viviparus.</title>
        <authorList>
            <person name="Fuhrmann N."/>
            <person name="Brasseur M.V."/>
            <person name="Bakowski C.E."/>
            <person name="Podsiadlowski L."/>
            <person name="Prost S."/>
            <person name="Krehenwinkel H."/>
            <person name="Mayer C."/>
        </authorList>
    </citation>
    <scope>NUCLEOTIDE SEQUENCE [LARGE SCALE GENOMIC DNA]</scope>
    <source>
        <strain evidence="2">NO-MEL_2022_Ind0_liver</strain>
    </source>
</reference>
<gene>
    <name evidence="2" type="ORF">VZT92_027293</name>
</gene>
<feature type="compositionally biased region" description="Basic and acidic residues" evidence="1">
    <location>
        <begin position="50"/>
        <end position="60"/>
    </location>
</feature>
<protein>
    <submittedName>
        <fullName evidence="2">Uncharacterized protein</fullName>
    </submittedName>
</protein>
<evidence type="ECO:0000313" key="3">
    <source>
        <dbReference type="Proteomes" id="UP001488805"/>
    </source>
</evidence>
<dbReference type="Proteomes" id="UP001488805">
    <property type="component" value="Unassembled WGS sequence"/>
</dbReference>
<keyword evidence="3" id="KW-1185">Reference proteome</keyword>
<name>A0AAW1DUE3_ZOAVI</name>
<organism evidence="2 3">
    <name type="scientific">Zoarces viviparus</name>
    <name type="common">Viviparous eelpout</name>
    <name type="synonym">Blennius viviparus</name>
    <dbReference type="NCBI Taxonomy" id="48416"/>
    <lineage>
        <taxon>Eukaryota</taxon>
        <taxon>Metazoa</taxon>
        <taxon>Chordata</taxon>
        <taxon>Craniata</taxon>
        <taxon>Vertebrata</taxon>
        <taxon>Euteleostomi</taxon>
        <taxon>Actinopterygii</taxon>
        <taxon>Neopterygii</taxon>
        <taxon>Teleostei</taxon>
        <taxon>Neoteleostei</taxon>
        <taxon>Acanthomorphata</taxon>
        <taxon>Eupercaria</taxon>
        <taxon>Perciformes</taxon>
        <taxon>Cottioidei</taxon>
        <taxon>Zoarcales</taxon>
        <taxon>Zoarcidae</taxon>
        <taxon>Zoarcinae</taxon>
        <taxon>Zoarces</taxon>
    </lineage>
</organism>
<evidence type="ECO:0000256" key="1">
    <source>
        <dbReference type="SAM" id="MobiDB-lite"/>
    </source>
</evidence>